<accession>A0A816WGK9</accession>
<name>A0A816WGK9_BRANA</name>
<dbReference type="EMBL" id="HG994357">
    <property type="protein sequence ID" value="CAF2132729.1"/>
    <property type="molecule type" value="Genomic_DNA"/>
</dbReference>
<feature type="compositionally biased region" description="Basic and acidic residues" evidence="1">
    <location>
        <begin position="1"/>
        <end position="13"/>
    </location>
</feature>
<feature type="compositionally biased region" description="Polar residues" evidence="1">
    <location>
        <begin position="15"/>
        <end position="28"/>
    </location>
</feature>
<evidence type="ECO:0000256" key="1">
    <source>
        <dbReference type="SAM" id="MobiDB-lite"/>
    </source>
</evidence>
<proteinExistence type="predicted"/>
<dbReference type="AlphaFoldDB" id="A0A816WGK9"/>
<organism evidence="2">
    <name type="scientific">Brassica napus</name>
    <name type="common">Rape</name>
    <dbReference type="NCBI Taxonomy" id="3708"/>
    <lineage>
        <taxon>Eukaryota</taxon>
        <taxon>Viridiplantae</taxon>
        <taxon>Streptophyta</taxon>
        <taxon>Embryophyta</taxon>
        <taxon>Tracheophyta</taxon>
        <taxon>Spermatophyta</taxon>
        <taxon>Magnoliopsida</taxon>
        <taxon>eudicotyledons</taxon>
        <taxon>Gunneridae</taxon>
        <taxon>Pentapetalae</taxon>
        <taxon>rosids</taxon>
        <taxon>malvids</taxon>
        <taxon>Brassicales</taxon>
        <taxon>Brassicaceae</taxon>
        <taxon>Brassiceae</taxon>
        <taxon>Brassica</taxon>
    </lineage>
</organism>
<evidence type="ECO:0000313" key="2">
    <source>
        <dbReference type="EMBL" id="CAF2132729.1"/>
    </source>
</evidence>
<reference evidence="2" key="1">
    <citation type="submission" date="2021-01" db="EMBL/GenBank/DDBJ databases">
        <authorList>
            <consortium name="Genoscope - CEA"/>
            <person name="William W."/>
        </authorList>
    </citation>
    <scope>NUCLEOTIDE SEQUENCE</scope>
</reference>
<sequence>MMDARPEKPEKRASLSPQSLDIVSPESSAITTGWNPPVCSLGRKKTDCDLRSVSIASVNEVERESKLFSGTGEIADSAQLSRSCEQNRDYEVLQFPASNSGPFVEKGNVYAVP</sequence>
<gene>
    <name evidence="2" type="ORF">DARMORV10_A03P61600.1</name>
</gene>
<feature type="region of interest" description="Disordered" evidence="1">
    <location>
        <begin position="1"/>
        <end position="28"/>
    </location>
</feature>
<protein>
    <submittedName>
        <fullName evidence="2">(rape) hypothetical protein</fullName>
    </submittedName>
</protein>
<dbReference type="Proteomes" id="UP001295469">
    <property type="component" value="Chromosome A03"/>
</dbReference>